<dbReference type="InterPro" id="IPR058541">
    <property type="entry name" value="Ig_TPPC8_1st"/>
</dbReference>
<evidence type="ECO:0000313" key="3">
    <source>
        <dbReference type="EMBL" id="GAV04764.1"/>
    </source>
</evidence>
<evidence type="ECO:0000313" key="4">
    <source>
        <dbReference type="Proteomes" id="UP000186922"/>
    </source>
</evidence>
<evidence type="ECO:0000259" key="2">
    <source>
        <dbReference type="Pfam" id="PF24545"/>
    </source>
</evidence>
<dbReference type="PANTHER" id="PTHR12975:SF6">
    <property type="entry name" value="TRAFFICKING PROTEIN PARTICLE COMPLEX SUBUNIT 8"/>
    <property type="match status" value="1"/>
</dbReference>
<accession>A0A1D1W0D2</accession>
<dbReference type="Proteomes" id="UP000186922">
    <property type="component" value="Unassembled WGS sequence"/>
</dbReference>
<dbReference type="EMBL" id="BDGG01000011">
    <property type="protein sequence ID" value="GAV04764.1"/>
    <property type="molecule type" value="Genomic_DNA"/>
</dbReference>
<dbReference type="PANTHER" id="PTHR12975">
    <property type="entry name" value="TRANSPORT PROTEIN TRAPP"/>
    <property type="match status" value="1"/>
</dbReference>
<dbReference type="Pfam" id="PF24545">
    <property type="entry name" value="Ig_TPPC8_1st"/>
    <property type="match status" value="1"/>
</dbReference>
<name>A0A1D1W0D2_RAMVA</name>
<dbReference type="OrthoDB" id="203724at2759"/>
<keyword evidence="4" id="KW-1185">Reference proteome</keyword>
<evidence type="ECO:0000256" key="1">
    <source>
        <dbReference type="SAM" id="MobiDB-lite"/>
    </source>
</evidence>
<reference evidence="3 4" key="1">
    <citation type="journal article" date="2016" name="Nat. Commun.">
        <title>Extremotolerant tardigrade genome and improved radiotolerance of human cultured cells by tardigrade-unique protein.</title>
        <authorList>
            <person name="Hashimoto T."/>
            <person name="Horikawa D.D."/>
            <person name="Saito Y."/>
            <person name="Kuwahara H."/>
            <person name="Kozuka-Hata H."/>
            <person name="Shin-I T."/>
            <person name="Minakuchi Y."/>
            <person name="Ohishi K."/>
            <person name="Motoyama A."/>
            <person name="Aizu T."/>
            <person name="Enomoto A."/>
            <person name="Kondo K."/>
            <person name="Tanaka S."/>
            <person name="Hara Y."/>
            <person name="Koshikawa S."/>
            <person name="Sagara H."/>
            <person name="Miura T."/>
            <person name="Yokobori S."/>
            <person name="Miyagawa K."/>
            <person name="Suzuki Y."/>
            <person name="Kubo T."/>
            <person name="Oyama M."/>
            <person name="Kohara Y."/>
            <person name="Fujiyama A."/>
            <person name="Arakawa K."/>
            <person name="Katayama T."/>
            <person name="Toyoda A."/>
            <person name="Kunieda T."/>
        </authorList>
    </citation>
    <scope>NUCLEOTIDE SEQUENCE [LARGE SCALE GENOMIC DNA]</scope>
    <source>
        <strain evidence="3 4">YOKOZUNA-1</strain>
    </source>
</reference>
<comment type="caution">
    <text evidence="3">The sequence shown here is derived from an EMBL/GenBank/DDBJ whole genome shotgun (WGS) entry which is preliminary data.</text>
</comment>
<feature type="region of interest" description="Disordered" evidence="1">
    <location>
        <begin position="362"/>
        <end position="388"/>
    </location>
</feature>
<protein>
    <recommendedName>
        <fullName evidence="2">TPPC8 first Ig-like domain-containing protein</fullName>
    </recommendedName>
</protein>
<proteinExistence type="predicted"/>
<sequence>MARTRLTPKEFLQECFPPRLLCLISEDAQEVCQKNNLDFIQLIRPFCRPTNDLISSDLTNRRFYMKNFYLHVCSLEQASPCNPNITRNLFNDHVTQCVENFDPHHSPQIDIALSDNTSVAVPATTPWYEVFRDDYIRFFPPYDYECIRDLLGCLFVVSTSIADPVGRAKALIEQQVQLQANQKNPRWLGPNILKYFVVLDDLSTSSPDTKVRGESALHYFTTTYGETNCCLLGINSGTGRNIDEAPFNPWENSMTYSTPSNDDMASAAVAETLPEVNGANEAEGMDHPLAITPHRTVTNGPDAEEKRVGMLLSQEDGRRIETFITDLVNKCLVPYAERQIKILNELIISKKGIHRTLVNATKKIFGPSGPPRPGAASSRSSTSSSSSSTNVSQVVYMTEAVEMHNRKAGDLSLILQLYDQALGFYQSARRDYSSDQAWNYYAAASEMCGLCVFLSPATAFSTVNAKAFPLQFFEAAIKSYSEYGPTKQQASQSLSVRSTFFATEVCKALGLFDEAAAFFKTHTEEFDLLSGLFLEQAGHCYLKSSPRKFSFQMIFAGYRYFKAAQKKLGILAYKQALKVFEGRQWSIAEDHIRMNIVRHSMLLRSYQEALPHFAFLLTGVRRQVASQQLLILKDFLTCRRSVQSSPDERVINLDIPLIKVQKIRTITAPANDSFLVESVDEEWLALEEKAVEAKGHAHPHFRHQQFVFSDKTDNRHSPMISAGEVLTVEIPLQNPLGLPVTVKAPRLTFQPGNLEETLVVEAVDDVTLAAEEETVLRFRLTVKETGMLKINGIEHVVYIQVENDTEEGPLCINARKSFEITGRRLNVSKADKAGIVYTPDRRLDIIVTEPRGKVVGNWENFPRGVLSGQVVRLGLTIDNQGGRSVNHLAILSSLPHVLIFFNAPKDGDILTLPLPNGSLEPRKKVSLSAVFVAPSAAGSYTIKCLLYFRSTPDGDKAPKYGIWRIQHDFQVLPGITLKGTIQPSLSPSQKEPENLITLQAAHVNEVQLQNISIKLIELLSTTPHWTISNLDETLPPDQKGTLISNGSLSYGEEAFLALLARQRYLVEGDSTTLSAFTIGPELDATDHNFIKAARTIAAFANEDGGRREQQDAIRLRLLWKVTLVTDGKTSNVFGIRSIALPIFTRSREGVEQAVVRSPPGGDNADGADQVRTVPDIAEILTKVPDDPFVSSIRLQSLTAAAGVDGATTQEAQYGVDIISWSVHLPEVEPSVNDEGFCVVSLTMELSCRLTTTHDSFEVSVDLRSGSRCFPVGARRHQVVLRPAESCPLAFQYCFTTAGTYNMAEFVLVKAMPVRQLQPSTVKLQRPANNQMLMRIL</sequence>
<dbReference type="Pfam" id="PF12739">
    <property type="entry name" value="TRAPPC-Trs85"/>
    <property type="match status" value="1"/>
</dbReference>
<dbReference type="STRING" id="947166.A0A1D1W0D2"/>
<organism evidence="3 4">
    <name type="scientific">Ramazzottius varieornatus</name>
    <name type="common">Water bear</name>
    <name type="synonym">Tardigrade</name>
    <dbReference type="NCBI Taxonomy" id="947166"/>
    <lineage>
        <taxon>Eukaryota</taxon>
        <taxon>Metazoa</taxon>
        <taxon>Ecdysozoa</taxon>
        <taxon>Tardigrada</taxon>
        <taxon>Eutardigrada</taxon>
        <taxon>Parachela</taxon>
        <taxon>Hypsibioidea</taxon>
        <taxon>Ramazzottiidae</taxon>
        <taxon>Ramazzottius</taxon>
    </lineage>
</organism>
<feature type="compositionally biased region" description="Low complexity" evidence="1">
    <location>
        <begin position="374"/>
        <end position="388"/>
    </location>
</feature>
<dbReference type="InterPro" id="IPR024420">
    <property type="entry name" value="TRAPP_III_complex_Trs85"/>
</dbReference>
<dbReference type="GO" id="GO:1990072">
    <property type="term" value="C:TRAPPIII protein complex"/>
    <property type="evidence" value="ECO:0007669"/>
    <property type="project" value="TreeGrafter"/>
</dbReference>
<gene>
    <name evidence="3" type="primary">RvY_14991-1</name>
    <name evidence="3" type="synonym">RvY_14991.1</name>
    <name evidence="3" type="ORF">RvY_14991</name>
</gene>
<feature type="domain" description="TPPC8 first Ig-like" evidence="2">
    <location>
        <begin position="679"/>
        <end position="854"/>
    </location>
</feature>